<sequence length="209" mass="24164">MLEGDYKMNNDTTNTNNNDNTEVWDSLMKTIFQRGLAAIRPFFPNVEGLIVTDEKFGQIFIYRVTNDFKKSYDCGFFLRELAEQFQDGGRDAGEWMASFFYELMKTSKGGRELPGPHESEEKEEEFIDHVLFPHCLGAVSEEFSPLRITGKRGLDDNLTPVLELGFMDIPTEKCVFPIHYLYKMMQLNRDPSDTLLIALTKLRQKHVVE</sequence>
<evidence type="ECO:0000313" key="2">
    <source>
        <dbReference type="Proteomes" id="UP000198855"/>
    </source>
</evidence>
<evidence type="ECO:0000313" key="1">
    <source>
        <dbReference type="EMBL" id="SFE55785.1"/>
    </source>
</evidence>
<organism evidence="1 2">
    <name type="scientific">Paenibacillus catalpae</name>
    <dbReference type="NCBI Taxonomy" id="1045775"/>
    <lineage>
        <taxon>Bacteria</taxon>
        <taxon>Bacillati</taxon>
        <taxon>Bacillota</taxon>
        <taxon>Bacilli</taxon>
        <taxon>Bacillales</taxon>
        <taxon>Paenibacillaceae</taxon>
        <taxon>Paenibacillus</taxon>
    </lineage>
</organism>
<dbReference type="STRING" id="1045775.SAMN05216378_3534"/>
<protein>
    <submittedName>
        <fullName evidence="1">Uncharacterized protein</fullName>
    </submittedName>
</protein>
<reference evidence="2" key="1">
    <citation type="submission" date="2016-10" db="EMBL/GenBank/DDBJ databases">
        <authorList>
            <person name="Varghese N."/>
            <person name="Submissions S."/>
        </authorList>
    </citation>
    <scope>NUCLEOTIDE SEQUENCE [LARGE SCALE GENOMIC DNA]</scope>
    <source>
        <strain evidence="2">CGMCC 1.10784</strain>
    </source>
</reference>
<dbReference type="EMBL" id="FOMT01000003">
    <property type="protein sequence ID" value="SFE55785.1"/>
    <property type="molecule type" value="Genomic_DNA"/>
</dbReference>
<gene>
    <name evidence="1" type="ORF">SAMN05216378_3534</name>
</gene>
<proteinExistence type="predicted"/>
<keyword evidence="2" id="KW-1185">Reference proteome</keyword>
<dbReference type="Proteomes" id="UP000198855">
    <property type="component" value="Unassembled WGS sequence"/>
</dbReference>
<name>A0A1I2BHY0_9BACL</name>
<dbReference type="AlphaFoldDB" id="A0A1I2BHY0"/>
<accession>A0A1I2BHY0</accession>